<evidence type="ECO:0000313" key="3">
    <source>
        <dbReference type="Proteomes" id="UP000749559"/>
    </source>
</evidence>
<feature type="region of interest" description="Disordered" evidence="1">
    <location>
        <begin position="478"/>
        <end position="676"/>
    </location>
</feature>
<proteinExistence type="predicted"/>
<feature type="compositionally biased region" description="Basic and acidic residues" evidence="1">
    <location>
        <begin position="663"/>
        <end position="675"/>
    </location>
</feature>
<feature type="compositionally biased region" description="Basic and acidic residues" evidence="1">
    <location>
        <begin position="539"/>
        <end position="551"/>
    </location>
</feature>
<feature type="compositionally biased region" description="Polar residues" evidence="1">
    <location>
        <begin position="234"/>
        <end position="274"/>
    </location>
</feature>
<feature type="compositionally biased region" description="Polar residues" evidence="1">
    <location>
        <begin position="1430"/>
        <end position="1448"/>
    </location>
</feature>
<dbReference type="PROSITE" id="PS50096">
    <property type="entry name" value="IQ"/>
    <property type="match status" value="1"/>
</dbReference>
<reference evidence="2" key="1">
    <citation type="submission" date="2022-03" db="EMBL/GenBank/DDBJ databases">
        <authorList>
            <person name="Martin C."/>
        </authorList>
    </citation>
    <scope>NUCLEOTIDE SEQUENCE</scope>
</reference>
<feature type="region of interest" description="Disordered" evidence="1">
    <location>
        <begin position="1134"/>
        <end position="1216"/>
    </location>
</feature>
<dbReference type="EMBL" id="CAIIXF020000004">
    <property type="protein sequence ID" value="CAH1780890.1"/>
    <property type="molecule type" value="Genomic_DNA"/>
</dbReference>
<feature type="compositionally biased region" description="Basic residues" evidence="1">
    <location>
        <begin position="580"/>
        <end position="601"/>
    </location>
</feature>
<feature type="region of interest" description="Disordered" evidence="1">
    <location>
        <begin position="2065"/>
        <end position="2092"/>
    </location>
</feature>
<feature type="region of interest" description="Disordered" evidence="1">
    <location>
        <begin position="1618"/>
        <end position="1638"/>
    </location>
</feature>
<feature type="compositionally biased region" description="Basic and acidic residues" evidence="1">
    <location>
        <begin position="478"/>
        <end position="533"/>
    </location>
</feature>
<feature type="compositionally biased region" description="Polar residues" evidence="1">
    <location>
        <begin position="1087"/>
        <end position="1100"/>
    </location>
</feature>
<feature type="compositionally biased region" description="Polar residues" evidence="1">
    <location>
        <begin position="1200"/>
        <end position="1216"/>
    </location>
</feature>
<feature type="non-terminal residue" evidence="2">
    <location>
        <position position="1"/>
    </location>
</feature>
<name>A0A8S4NKL0_OWEFU</name>
<protein>
    <submittedName>
        <fullName evidence="2">Uncharacterized protein</fullName>
    </submittedName>
</protein>
<feature type="region of interest" description="Disordered" evidence="1">
    <location>
        <begin position="1423"/>
        <end position="1451"/>
    </location>
</feature>
<feature type="compositionally biased region" description="Polar residues" evidence="1">
    <location>
        <begin position="1134"/>
        <end position="1146"/>
    </location>
</feature>
<comment type="caution">
    <text evidence="2">The sequence shown here is derived from an EMBL/GenBank/DDBJ whole genome shotgun (WGS) entry which is preliminary data.</text>
</comment>
<feature type="compositionally biased region" description="Polar residues" evidence="1">
    <location>
        <begin position="1022"/>
        <end position="1041"/>
    </location>
</feature>
<feature type="compositionally biased region" description="Basic and acidic residues" evidence="1">
    <location>
        <begin position="562"/>
        <end position="579"/>
    </location>
</feature>
<feature type="compositionally biased region" description="Polar residues" evidence="1">
    <location>
        <begin position="966"/>
        <end position="984"/>
    </location>
</feature>
<evidence type="ECO:0000256" key="1">
    <source>
        <dbReference type="SAM" id="MobiDB-lite"/>
    </source>
</evidence>
<feature type="compositionally biased region" description="Polar residues" evidence="1">
    <location>
        <begin position="945"/>
        <end position="958"/>
    </location>
</feature>
<dbReference type="Proteomes" id="UP000749559">
    <property type="component" value="Unassembled WGS sequence"/>
</dbReference>
<evidence type="ECO:0000313" key="2">
    <source>
        <dbReference type="EMBL" id="CAH1780890.1"/>
    </source>
</evidence>
<feature type="region of interest" description="Disordered" evidence="1">
    <location>
        <begin position="896"/>
        <end position="1112"/>
    </location>
</feature>
<feature type="compositionally biased region" description="Low complexity" evidence="1">
    <location>
        <begin position="1002"/>
        <end position="1017"/>
    </location>
</feature>
<feature type="compositionally biased region" description="Basic and acidic residues" evidence="1">
    <location>
        <begin position="1618"/>
        <end position="1630"/>
    </location>
</feature>
<feature type="compositionally biased region" description="Basic and acidic residues" evidence="1">
    <location>
        <begin position="921"/>
        <end position="933"/>
    </location>
</feature>
<sequence>MPDQGFHNNAESQNTFVHSEANQPVYHSEIQHQSTDDGFNAYQDHIQGRPYRNEPVYHTELIQDPSKKPFSNIDADYKRQEKSASVYEDNFQETFESDYNEYANDRLVNVTTENKSNENEDNPTLVEELARVMSGRPVQKSYESAVRPEDIIPNKQNAEENSNVNSAKGFKKPHYTTQGMDLPGHILKQMGLDTSDKIVTYKPETIVFGESVLPTKSSPKDAAVHKSLPMVLTTASSSRTSKPVASLSRGQSPGSSAEEASQSQDDTTNVQGETSELDYNRDLTLPKDAVQGLKSVKPRRASKEEQIENERKFNLRKVLYKGFAEADAENESGSDDDSIYNLVIDSDVKTDIEITSSHVEPSTDQKVNVRISTLNDDTRKFDVIDHETECDVNKDTFGKEMNDGNKEEDGYAIVDGIEINAKIYDEFDEEPCNDEAELEEGEIPDDGVEGNDLVDKVHENEGTSNTLRDDFRIVVRQAEGDKGKIDRGRRISRDVVVQRRQSKVDRNSKVNDRTKGASSEERTVLIKNKEPTGRSKSKEKRERSRSKERERRSRSRSRGRRSKSEEKKTKDQGMRSKSADRKKRRRSRSPNRRRTPDRRRSRSPDRRIRDRGRRSRSRSPERNDCSRRPIKINRSSERTSRRDRRKNSVEVVDVSRNKSSSLSHEKKPKIADRSKQNLKPTTLLEDMISKNAKVKDNTTEVQNSDAKITSENFIVTKTISTMAKDKDTILIEDDPIVVIEDDAIVIEDDTVEKHKSAKKAMSSNIDVTVVSHTPTDSNKAKPKVKEDIPDMSEVDKLNKLMELQRILKEEQAAREQAREESLSKRKVILESIPAAAPSNKTLTPFVASLVTTPEIPSQSSNTRNVVIEPKPTEAELSKEQKRKVLVNALIPTNVIQPPWPHPKHQIGTPKISFINEGPDGLEEKTRKTSDKTSDIGSDMEIDESVSANNTPKADSGRSTPKIVYVNTETPPSKVQTPPSKVQTPTAPPGDVTPGNIQPAKVRSGSGSSTPSSRTSTPKITYVNESVKQMPSNTTPDSSVKPRTTELDEEPVEHITEDATQKQPSVEPLLEPSLKRSGGVGTPKISFVGSSNSPSQRNTPKISHVGPEGNVKLQSPKISYVGSKLPSLSMSNADLSQSWPANMSRTSTPDRARSNSIDEQTLAKKRRLNDEQDPEQNITRRVVLIDKGDDDDASKGPPVIDSSTKGSSNTTNYPSTTQDFVDQAANFTPAVPTEDLFDTAIGYGDMDHCQDEQTETDSEDDIYSSMDCVDPYNIKPSDSVSNHGSDDEDYADTSQILPDEFVLDTSYMSERDSFLGDDQCSYLGASLASFRTTHTSIDMENDDAVSIFTTKSTIIQKRKKASQDSSAAIDDPDDTLILNEPMEIEDPQDGGIVETNPSASPSCHIFGEPMMEGLSQLHARAKEHAKAAQRRASSGQEAIGSSYSQNNVPEKSREELEIDRLNAKFQPVIDLCKIGNHNNAWFRFKALTKGNYVVPTSKVLIALLDVFASNKMLDKSTEVLNIALGLQSIPTKVCERFIELWQNDKDRTMPQFKYMIQILQKHNQVLSAVYMDFLLQTFCRANLWPDFWRMINQCKVHKVQITPAVAKMCMLDHVGGDNRNNDGHRAEERQGEQTGRGNTSIGNYIQEISNSFHSHNATNLLRLYKMVAEKSGLLKQCYRKAYADGFINLGCHGNAMIVKIQMFVKGLMVKKNAHNMPEALRNNASYTLGRILSPVLQHVHSHHQYMLGLKVLKLCRVHNIVWPKETSSTHNLTYVIADLLIRDNNEQQAIDILNEFNWPSPTAESRALRYTVLTSLLESMMSQKKLSTSVKIFSKLLDTRKEDEAVPSIAAYPLKVHEIYETILNTSLKIGDTENFLGIFRLQSSIGVKIPMQKWMNRILVTLIADKNIKNGRIWFLMSVKEGVYMKSVGNILNTKTIVVNCGHLRQEMYYMIEEGLARLYSGLHAKCDAGRKLNVSDFQVNINIMQSKDRLTENSPMLSTDTRKEAVQERIRSVLLDLLKPPIKCLRTDDGVCVVPQSLQEHFEMSENHYRSYEREFILQQPREMVGPSHPQPQPHESQQSDMLQYSEPHHSATEAHGAVLPGQHDAIETQQGALLPRQHAAIKIQQGALLPRQHGAIETQHGALLP</sequence>
<feature type="compositionally biased region" description="Polar residues" evidence="1">
    <location>
        <begin position="1"/>
        <end position="22"/>
    </location>
</feature>
<organism evidence="2 3">
    <name type="scientific">Owenia fusiformis</name>
    <name type="common">Polychaete worm</name>
    <dbReference type="NCBI Taxonomy" id="6347"/>
    <lineage>
        <taxon>Eukaryota</taxon>
        <taxon>Metazoa</taxon>
        <taxon>Spiralia</taxon>
        <taxon>Lophotrochozoa</taxon>
        <taxon>Annelida</taxon>
        <taxon>Polychaeta</taxon>
        <taxon>Sedentaria</taxon>
        <taxon>Canalipalpata</taxon>
        <taxon>Sabellida</taxon>
        <taxon>Oweniida</taxon>
        <taxon>Oweniidae</taxon>
        <taxon>Owenia</taxon>
    </lineage>
</organism>
<feature type="region of interest" description="Disordered" evidence="1">
    <location>
        <begin position="1"/>
        <end position="34"/>
    </location>
</feature>
<feature type="compositionally biased region" description="Basic and acidic residues" evidence="1">
    <location>
        <begin position="618"/>
        <end position="627"/>
    </location>
</feature>
<accession>A0A8S4NKL0</accession>
<feature type="compositionally biased region" description="Basic residues" evidence="1">
    <location>
        <begin position="552"/>
        <end position="561"/>
    </location>
</feature>
<keyword evidence="3" id="KW-1185">Reference proteome</keyword>
<gene>
    <name evidence="2" type="ORF">OFUS_LOCUS7525</name>
</gene>
<feature type="region of interest" description="Disordered" evidence="1">
    <location>
        <begin position="234"/>
        <end position="308"/>
    </location>
</feature>